<feature type="domain" description="DUF6894" evidence="1">
    <location>
        <begin position="20"/>
        <end position="87"/>
    </location>
</feature>
<sequence>MAERPRVLPPKIGSAKMTIYFFDMRDGADLYPDEEGLELSNLKAVQIEAARALGSMTKQTIWTKAKSQLGHQMAVEVRDAVGPVLTAGFSFETERYKQ</sequence>
<proteinExistence type="predicted"/>
<dbReference type="EMBL" id="BMHC01000028">
    <property type="protein sequence ID" value="GGI33013.1"/>
    <property type="molecule type" value="Genomic_DNA"/>
</dbReference>
<reference evidence="2" key="1">
    <citation type="journal article" date="2014" name="Int. J. Syst. Evol. Microbiol.">
        <title>Complete genome sequence of Corynebacterium casei LMG S-19264T (=DSM 44701T), isolated from a smear-ripened cheese.</title>
        <authorList>
            <consortium name="US DOE Joint Genome Institute (JGI-PGF)"/>
            <person name="Walter F."/>
            <person name="Albersmeier A."/>
            <person name="Kalinowski J."/>
            <person name="Ruckert C."/>
        </authorList>
    </citation>
    <scope>NUCLEOTIDE SEQUENCE</scope>
    <source>
        <strain evidence="2">CGMCC 1.15034</strain>
    </source>
</reference>
<accession>A0AA87WFD2</accession>
<dbReference type="Pfam" id="PF21834">
    <property type="entry name" value="DUF6894"/>
    <property type="match status" value="1"/>
</dbReference>
<dbReference type="InterPro" id="IPR054189">
    <property type="entry name" value="DUF6894"/>
</dbReference>
<gene>
    <name evidence="2" type="ORF">GCM10010987_72270</name>
</gene>
<evidence type="ECO:0000313" key="3">
    <source>
        <dbReference type="Proteomes" id="UP000625079"/>
    </source>
</evidence>
<organism evidence="2 3">
    <name type="scientific">Bradyrhizobium guangdongense</name>
    <dbReference type="NCBI Taxonomy" id="1325090"/>
    <lineage>
        <taxon>Bacteria</taxon>
        <taxon>Pseudomonadati</taxon>
        <taxon>Pseudomonadota</taxon>
        <taxon>Alphaproteobacteria</taxon>
        <taxon>Hyphomicrobiales</taxon>
        <taxon>Nitrobacteraceae</taxon>
        <taxon>Bradyrhizobium</taxon>
    </lineage>
</organism>
<protein>
    <recommendedName>
        <fullName evidence="1">DUF6894 domain-containing protein</fullName>
    </recommendedName>
</protein>
<dbReference type="AlphaFoldDB" id="A0AA87WFD2"/>
<evidence type="ECO:0000259" key="1">
    <source>
        <dbReference type="Pfam" id="PF21834"/>
    </source>
</evidence>
<dbReference type="Proteomes" id="UP000625079">
    <property type="component" value="Unassembled WGS sequence"/>
</dbReference>
<evidence type="ECO:0000313" key="2">
    <source>
        <dbReference type="EMBL" id="GGI33013.1"/>
    </source>
</evidence>
<name>A0AA87WFD2_9BRAD</name>
<reference evidence="2" key="2">
    <citation type="submission" date="2022-12" db="EMBL/GenBank/DDBJ databases">
        <authorList>
            <person name="Sun Q."/>
            <person name="Zhou Y."/>
        </authorList>
    </citation>
    <scope>NUCLEOTIDE SEQUENCE</scope>
    <source>
        <strain evidence="2">CGMCC 1.15034</strain>
    </source>
</reference>
<comment type="caution">
    <text evidence="2">The sequence shown here is derived from an EMBL/GenBank/DDBJ whole genome shotgun (WGS) entry which is preliminary data.</text>
</comment>